<proteinExistence type="predicted"/>
<evidence type="ECO:0000256" key="3">
    <source>
        <dbReference type="ARBA" id="ARBA00022695"/>
    </source>
</evidence>
<evidence type="ECO:0000256" key="7">
    <source>
        <dbReference type="ARBA" id="ARBA00022842"/>
    </source>
</evidence>
<dbReference type="PANTHER" id="PTHR33571:SF14">
    <property type="entry name" value="PROTEIN ADENYLYLTRANSFERASE MJ0435-RELATED"/>
    <property type="match status" value="1"/>
</dbReference>
<keyword evidence="5" id="KW-0547">Nucleotide-binding</keyword>
<dbReference type="OrthoDB" id="798692at2"/>
<dbReference type="InterPro" id="IPR043519">
    <property type="entry name" value="NT_sf"/>
</dbReference>
<accession>A0A2N3IJU1</accession>
<sequence length="98" mass="11680">MTGELENIRQRLLPFFQRKPIIKAYLFGSYAREEANEESDIDILVELDYSQIIGWEFLSWKNEIEELLQKKVDLVSVRGISKHLQPLIEKERQILYAR</sequence>
<evidence type="ECO:0000313" key="10">
    <source>
        <dbReference type="Proteomes" id="UP000233387"/>
    </source>
</evidence>
<keyword evidence="10" id="KW-1185">Reference proteome</keyword>
<dbReference type="SUPFAM" id="SSF81301">
    <property type="entry name" value="Nucleotidyltransferase"/>
    <property type="match status" value="1"/>
</dbReference>
<keyword evidence="7" id="KW-0460">Magnesium</keyword>
<dbReference type="PANTHER" id="PTHR33571">
    <property type="entry name" value="SSL8005 PROTEIN"/>
    <property type="match status" value="1"/>
</dbReference>
<evidence type="ECO:0000313" key="9">
    <source>
        <dbReference type="EMBL" id="PKQ70584.1"/>
    </source>
</evidence>
<dbReference type="AlphaFoldDB" id="A0A2N3IJU1"/>
<dbReference type="Proteomes" id="UP000233387">
    <property type="component" value="Unassembled WGS sequence"/>
</dbReference>
<comment type="cofactor">
    <cofactor evidence="1">
        <name>Mg(2+)</name>
        <dbReference type="ChEBI" id="CHEBI:18420"/>
    </cofactor>
</comment>
<dbReference type="CDD" id="cd05403">
    <property type="entry name" value="NT_KNTase_like"/>
    <property type="match status" value="1"/>
</dbReference>
<organism evidence="9 10">
    <name type="scientific">Raineya orbicola</name>
    <dbReference type="NCBI Taxonomy" id="2016530"/>
    <lineage>
        <taxon>Bacteria</taxon>
        <taxon>Pseudomonadati</taxon>
        <taxon>Bacteroidota</taxon>
        <taxon>Cytophagia</taxon>
        <taxon>Cytophagales</taxon>
        <taxon>Raineyaceae</taxon>
        <taxon>Raineya</taxon>
    </lineage>
</organism>
<keyword evidence="2 9" id="KW-0808">Transferase</keyword>
<keyword evidence="4" id="KW-0479">Metal-binding</keyword>
<evidence type="ECO:0000259" key="8">
    <source>
        <dbReference type="Pfam" id="PF18765"/>
    </source>
</evidence>
<dbReference type="GO" id="GO:0046872">
    <property type="term" value="F:metal ion binding"/>
    <property type="evidence" value="ECO:0007669"/>
    <property type="project" value="UniProtKB-KW"/>
</dbReference>
<feature type="domain" description="Polymerase beta nucleotidyltransferase" evidence="8">
    <location>
        <begin position="14"/>
        <end position="98"/>
    </location>
</feature>
<dbReference type="RefSeq" id="WP_101357580.1">
    <property type="nucleotide sequence ID" value="NZ_NKXO01000004.1"/>
</dbReference>
<dbReference type="GO" id="GO:0016779">
    <property type="term" value="F:nucleotidyltransferase activity"/>
    <property type="evidence" value="ECO:0007669"/>
    <property type="project" value="UniProtKB-KW"/>
</dbReference>
<evidence type="ECO:0000256" key="4">
    <source>
        <dbReference type="ARBA" id="ARBA00022723"/>
    </source>
</evidence>
<name>A0A2N3IJU1_9BACT</name>
<dbReference type="InterPro" id="IPR052038">
    <property type="entry name" value="Type-VII_TA_antitoxin"/>
</dbReference>
<comment type="caution">
    <text evidence="9">The sequence shown here is derived from an EMBL/GenBank/DDBJ whole genome shotgun (WGS) entry which is preliminary data.</text>
</comment>
<evidence type="ECO:0000256" key="6">
    <source>
        <dbReference type="ARBA" id="ARBA00022840"/>
    </source>
</evidence>
<dbReference type="InterPro" id="IPR041633">
    <property type="entry name" value="Polbeta"/>
</dbReference>
<keyword evidence="6" id="KW-0067">ATP-binding</keyword>
<dbReference type="Pfam" id="PF18765">
    <property type="entry name" value="Polbeta"/>
    <property type="match status" value="1"/>
</dbReference>
<evidence type="ECO:0000256" key="1">
    <source>
        <dbReference type="ARBA" id="ARBA00001946"/>
    </source>
</evidence>
<gene>
    <name evidence="9" type="ORF">Rain11_0314</name>
</gene>
<keyword evidence="3" id="KW-0548">Nucleotidyltransferase</keyword>
<dbReference type="GO" id="GO:0005524">
    <property type="term" value="F:ATP binding"/>
    <property type="evidence" value="ECO:0007669"/>
    <property type="project" value="UniProtKB-KW"/>
</dbReference>
<dbReference type="EMBL" id="NKXO01000004">
    <property type="protein sequence ID" value="PKQ70584.1"/>
    <property type="molecule type" value="Genomic_DNA"/>
</dbReference>
<evidence type="ECO:0000256" key="5">
    <source>
        <dbReference type="ARBA" id="ARBA00022741"/>
    </source>
</evidence>
<reference evidence="9 10" key="1">
    <citation type="submission" date="2017-06" db="EMBL/GenBank/DDBJ databases">
        <title>Raineya orbicola gen. nov., sp. nov. a slightly thermophilic bacterium of the phylum Bacteroidetes and the description of Raineyaceae fam. nov.</title>
        <authorList>
            <person name="Albuquerque L."/>
            <person name="Polonia A.R.M."/>
            <person name="Barroso C."/>
            <person name="Froufe H.J.C."/>
            <person name="Lage O."/>
            <person name="Lobo-Da-Cunha A."/>
            <person name="Egas C."/>
            <person name="Da Costa M.S."/>
        </authorList>
    </citation>
    <scope>NUCLEOTIDE SEQUENCE [LARGE SCALE GENOMIC DNA]</scope>
    <source>
        <strain evidence="9 10">SPSPC-11</strain>
    </source>
</reference>
<dbReference type="Gene3D" id="3.30.460.10">
    <property type="entry name" value="Beta Polymerase, domain 2"/>
    <property type="match status" value="1"/>
</dbReference>
<protein>
    <submittedName>
        <fullName evidence="9">Putative nucleotidyltransferase</fullName>
    </submittedName>
</protein>
<evidence type="ECO:0000256" key="2">
    <source>
        <dbReference type="ARBA" id="ARBA00022679"/>
    </source>
</evidence>